<keyword evidence="2" id="KW-0812">Transmembrane</keyword>
<comment type="caution">
    <text evidence="3">The sequence shown here is derived from an EMBL/GenBank/DDBJ whole genome shotgun (WGS) entry which is preliminary data.</text>
</comment>
<name>A0A7W6FXR2_9SPHN</name>
<proteinExistence type="inferred from homology"/>
<dbReference type="EMBL" id="JACIDY010000002">
    <property type="protein sequence ID" value="MBB3939300.1"/>
    <property type="molecule type" value="Genomic_DNA"/>
</dbReference>
<dbReference type="Proteomes" id="UP000561459">
    <property type="component" value="Unassembled WGS sequence"/>
</dbReference>
<dbReference type="PANTHER" id="PTHR30203:SF25">
    <property type="entry name" value="OUTER MEMBRANE PROTEIN-RELATED"/>
    <property type="match status" value="1"/>
</dbReference>
<keyword evidence="2" id="KW-0564">Palmitate</keyword>
<keyword evidence="4" id="KW-1185">Reference proteome</keyword>
<dbReference type="SUPFAM" id="SSF56954">
    <property type="entry name" value="Outer membrane efflux proteins (OEP)"/>
    <property type="match status" value="1"/>
</dbReference>
<dbReference type="AlphaFoldDB" id="A0A7W6FXR2"/>
<dbReference type="PANTHER" id="PTHR30203">
    <property type="entry name" value="OUTER MEMBRANE CATION EFFLUX PROTEIN"/>
    <property type="match status" value="1"/>
</dbReference>
<dbReference type="NCBIfam" id="TIGR01845">
    <property type="entry name" value="outer_NodT"/>
    <property type="match status" value="1"/>
</dbReference>
<evidence type="ECO:0000313" key="3">
    <source>
        <dbReference type="EMBL" id="MBB3939300.1"/>
    </source>
</evidence>
<reference evidence="3 4" key="1">
    <citation type="submission" date="2020-08" db="EMBL/GenBank/DDBJ databases">
        <title>Genomic Encyclopedia of Type Strains, Phase IV (KMG-IV): sequencing the most valuable type-strain genomes for metagenomic binning, comparative biology and taxonomic classification.</title>
        <authorList>
            <person name="Goeker M."/>
        </authorList>
    </citation>
    <scope>NUCLEOTIDE SEQUENCE [LARGE SCALE GENOMIC DNA]</scope>
    <source>
        <strain evidence="3 4">DSM 27568</strain>
    </source>
</reference>
<comment type="similarity">
    <text evidence="1 2">Belongs to the outer membrane factor (OMF) (TC 1.B.17) family.</text>
</comment>
<protein>
    <submittedName>
        <fullName evidence="3">NodT family efflux transporter outer membrane factor (OMF) lipoprotein</fullName>
    </submittedName>
</protein>
<accession>A0A7W6FXR2</accession>
<dbReference type="InterPro" id="IPR003423">
    <property type="entry name" value="OMP_efflux"/>
</dbReference>
<dbReference type="GO" id="GO:0005886">
    <property type="term" value="C:plasma membrane"/>
    <property type="evidence" value="ECO:0007669"/>
    <property type="project" value="UniProtKB-SubCell"/>
</dbReference>
<dbReference type="Gene3D" id="2.20.200.10">
    <property type="entry name" value="Outer membrane efflux proteins (OEP)"/>
    <property type="match status" value="1"/>
</dbReference>
<dbReference type="RefSeq" id="WP_183616099.1">
    <property type="nucleotide sequence ID" value="NZ_JACIDY010000002.1"/>
</dbReference>
<dbReference type="Pfam" id="PF02321">
    <property type="entry name" value="OEP"/>
    <property type="match status" value="2"/>
</dbReference>
<dbReference type="PROSITE" id="PS51257">
    <property type="entry name" value="PROKAR_LIPOPROTEIN"/>
    <property type="match status" value="1"/>
</dbReference>
<comment type="subcellular location">
    <subcellularLocation>
        <location evidence="2">Cell membrane</location>
        <topology evidence="2">Lipid-anchor</topology>
    </subcellularLocation>
</comment>
<evidence type="ECO:0000256" key="2">
    <source>
        <dbReference type="RuleBase" id="RU362097"/>
    </source>
</evidence>
<keyword evidence="2" id="KW-0472">Membrane</keyword>
<evidence type="ECO:0000256" key="1">
    <source>
        <dbReference type="ARBA" id="ARBA00007613"/>
    </source>
</evidence>
<dbReference type="InterPro" id="IPR010131">
    <property type="entry name" value="MdtP/NodT-like"/>
</dbReference>
<keyword evidence="2" id="KW-1134">Transmembrane beta strand</keyword>
<sequence>MRRLVSLAATTALLSACTVGPSYDGPPPVGSAATQRGHFARAGDAALVAAPGVARWWEGLGDPTLTRLVDEALTQSPQVEIAQGRIREARAKLDQGRANLLPNISATAIYAHARLPGTGIGNSDGGSGEDSGGDDASAVNFYNIGATASWEPDIFGAGRRRVSAARATVEQRYADLADAQVALSAQVAQTYVNLRDAQERTRLNALSSEKQRRSLDLTRQRYAAGTASRLMVERLQTQKESTDAQNIPLSAQVAMYKDALAVLTGRVPGELDAVLGDSGPVPAPPAQVPVGDPAALIAQRPDIRSAERALAASTENIGVQKARMFPGISFTGILGLGGTRPGDVFDPDKLAALLIPQLMWPILDFGRIKGAVREAEGQRDTAQGQYRQTVLAALQDAEDSLARFGATRQQLAGLIRSQRSAGIAATLNRQRFEAGTSTLIDQLDIERQELSTTSAVSQARAQLTIDYIAVQKALGLGWKMPDAGQKSQDTVERGQGGQ</sequence>
<evidence type="ECO:0000313" key="4">
    <source>
        <dbReference type="Proteomes" id="UP000561459"/>
    </source>
</evidence>
<dbReference type="GO" id="GO:0015562">
    <property type="term" value="F:efflux transmembrane transporter activity"/>
    <property type="evidence" value="ECO:0007669"/>
    <property type="project" value="InterPro"/>
</dbReference>
<gene>
    <name evidence="3" type="ORF">GGR39_000940</name>
</gene>
<organism evidence="3 4">
    <name type="scientific">Novosphingobium fluoreni</name>
    <dbReference type="NCBI Taxonomy" id="1391222"/>
    <lineage>
        <taxon>Bacteria</taxon>
        <taxon>Pseudomonadati</taxon>
        <taxon>Pseudomonadota</taxon>
        <taxon>Alphaproteobacteria</taxon>
        <taxon>Sphingomonadales</taxon>
        <taxon>Sphingomonadaceae</taxon>
        <taxon>Novosphingobium</taxon>
    </lineage>
</organism>
<keyword evidence="2 3" id="KW-0449">Lipoprotein</keyword>
<dbReference type="Gene3D" id="1.20.1600.10">
    <property type="entry name" value="Outer membrane efflux proteins (OEP)"/>
    <property type="match status" value="1"/>
</dbReference>